<dbReference type="AlphaFoldDB" id="A0A4Q7N244"/>
<evidence type="ECO:0000256" key="4">
    <source>
        <dbReference type="ARBA" id="ARBA00023136"/>
    </source>
</evidence>
<evidence type="ECO:0000256" key="3">
    <source>
        <dbReference type="ARBA" id="ARBA00022729"/>
    </source>
</evidence>
<evidence type="ECO:0000313" key="9">
    <source>
        <dbReference type="Proteomes" id="UP000293874"/>
    </source>
</evidence>
<dbReference type="Gene3D" id="1.25.40.390">
    <property type="match status" value="1"/>
</dbReference>
<dbReference type="InterPro" id="IPR012944">
    <property type="entry name" value="SusD_RagB_dom"/>
</dbReference>
<dbReference type="GO" id="GO:0009279">
    <property type="term" value="C:cell outer membrane"/>
    <property type="evidence" value="ECO:0007669"/>
    <property type="project" value="UniProtKB-SubCell"/>
</dbReference>
<keyword evidence="4" id="KW-0472">Membrane</keyword>
<name>A0A4Q7N244_9BACT</name>
<evidence type="ECO:0000256" key="1">
    <source>
        <dbReference type="ARBA" id="ARBA00004442"/>
    </source>
</evidence>
<sequence>MIRLLLVGMIVFPCGCKKIDNWLDEKNNKSNVMPATVSDYQAILDNTTSLNSNYPVFGQVASDNFYTPDQNIGSLNQDERNLYLFSLTAYQSGTHGAFSSSYIKIAAVNVVLEGLAKGAFPATSDVNNMKGQALFHRSFMFFLLSQLYCRAYVSTTAKEDPGIQLRLLSDPNIVTMRSTVQETYDQVIKDLKTAAELMPATQLYCTRPSRVAANALLAKVYLHVQDYDSAALYASRALQENDSLLDYNSTLVQPGSSYRFPAYSNIGYNPEVIFYAAGQTYNSIWPAFNVSYVDSLLYRSYDESDLRKKLLYIEDNEGRARFTGAYTGTYTQFAGIATNEVYLISAECKARRGDVTGALDDLNTLLVKRWDKSAVFTPLTAGTEDEALKLVLQERRKELPFTGQLRWEDLRRLNKDPRFMTTVTRIYNGNTYTLPPNDKRYVLRIPELEININGIPQND</sequence>
<dbReference type="Pfam" id="PF14322">
    <property type="entry name" value="SusD-like_3"/>
    <property type="match status" value="1"/>
</dbReference>
<comment type="similarity">
    <text evidence="2">Belongs to the SusD family.</text>
</comment>
<comment type="caution">
    <text evidence="8">The sequence shown here is derived from an EMBL/GenBank/DDBJ whole genome shotgun (WGS) entry which is preliminary data.</text>
</comment>
<gene>
    <name evidence="8" type="ORF">EV199_0630</name>
</gene>
<keyword evidence="3" id="KW-0732">Signal</keyword>
<evidence type="ECO:0000259" key="7">
    <source>
        <dbReference type="Pfam" id="PF14322"/>
    </source>
</evidence>
<evidence type="ECO:0000256" key="5">
    <source>
        <dbReference type="ARBA" id="ARBA00023237"/>
    </source>
</evidence>
<protein>
    <submittedName>
        <fullName evidence="8">SusD-like starch-binding protein associating with outer membrane</fullName>
    </submittedName>
</protein>
<dbReference type="Proteomes" id="UP000293874">
    <property type="component" value="Unassembled WGS sequence"/>
</dbReference>
<accession>A0A4Q7N244</accession>
<dbReference type="EMBL" id="SGXA01000001">
    <property type="protein sequence ID" value="RZS74779.1"/>
    <property type="molecule type" value="Genomic_DNA"/>
</dbReference>
<feature type="domain" description="SusD-like N-terminal" evidence="7">
    <location>
        <begin position="22"/>
        <end position="222"/>
    </location>
</feature>
<dbReference type="InterPro" id="IPR033985">
    <property type="entry name" value="SusD-like_N"/>
</dbReference>
<keyword evidence="9" id="KW-1185">Reference proteome</keyword>
<feature type="domain" description="RagB/SusD" evidence="6">
    <location>
        <begin position="340"/>
        <end position="434"/>
    </location>
</feature>
<dbReference type="RefSeq" id="WP_130539220.1">
    <property type="nucleotide sequence ID" value="NZ_CP042431.1"/>
</dbReference>
<dbReference type="InterPro" id="IPR011990">
    <property type="entry name" value="TPR-like_helical_dom_sf"/>
</dbReference>
<evidence type="ECO:0000313" key="8">
    <source>
        <dbReference type="EMBL" id="RZS74779.1"/>
    </source>
</evidence>
<comment type="subcellular location">
    <subcellularLocation>
        <location evidence="1">Cell outer membrane</location>
    </subcellularLocation>
</comment>
<evidence type="ECO:0000259" key="6">
    <source>
        <dbReference type="Pfam" id="PF07980"/>
    </source>
</evidence>
<proteinExistence type="inferred from homology"/>
<keyword evidence="5" id="KW-0998">Cell outer membrane</keyword>
<reference evidence="8 9" key="1">
    <citation type="submission" date="2019-02" db="EMBL/GenBank/DDBJ databases">
        <title>Genomic Encyclopedia of Type Strains, Phase IV (KMG-IV): sequencing the most valuable type-strain genomes for metagenomic binning, comparative biology and taxonomic classification.</title>
        <authorList>
            <person name="Goeker M."/>
        </authorList>
    </citation>
    <scope>NUCLEOTIDE SEQUENCE [LARGE SCALE GENOMIC DNA]</scope>
    <source>
        <strain evidence="8 9">DSM 18116</strain>
    </source>
</reference>
<dbReference type="Pfam" id="PF07980">
    <property type="entry name" value="SusD_RagB"/>
    <property type="match status" value="1"/>
</dbReference>
<evidence type="ECO:0000256" key="2">
    <source>
        <dbReference type="ARBA" id="ARBA00006275"/>
    </source>
</evidence>
<organism evidence="8 9">
    <name type="scientific">Pseudobacter ginsenosidimutans</name>
    <dbReference type="NCBI Taxonomy" id="661488"/>
    <lineage>
        <taxon>Bacteria</taxon>
        <taxon>Pseudomonadati</taxon>
        <taxon>Bacteroidota</taxon>
        <taxon>Chitinophagia</taxon>
        <taxon>Chitinophagales</taxon>
        <taxon>Chitinophagaceae</taxon>
        <taxon>Pseudobacter</taxon>
    </lineage>
</organism>
<dbReference type="SUPFAM" id="SSF48452">
    <property type="entry name" value="TPR-like"/>
    <property type="match status" value="1"/>
</dbReference>
<dbReference type="OrthoDB" id="653598at2"/>